<proteinExistence type="predicted"/>
<evidence type="ECO:0000256" key="1">
    <source>
        <dbReference type="SAM" id="MobiDB-lite"/>
    </source>
</evidence>
<dbReference type="HOGENOM" id="CLU_2599275_0_0_4"/>
<dbReference type="AlphaFoldDB" id="A0A0E1VTM8"/>
<dbReference type="EMBL" id="CM000833">
    <property type="protein sequence ID" value="EET04243.1"/>
    <property type="molecule type" value="Genomic_DNA"/>
</dbReference>
<evidence type="ECO:0000313" key="2">
    <source>
        <dbReference type="EMBL" id="EET04243.1"/>
    </source>
</evidence>
<dbReference type="Proteomes" id="UP000001812">
    <property type="component" value="Chromosome II"/>
</dbReference>
<accession>A0A0E1VTM8</accession>
<sequence length="79" mass="8770">MVGRRQPKSSGKCARIDEGGIGKRCATPPRASETRLTIALHRAMRRVRIIGTRPPRALAGGFRFRYAGRPRSVRIDLGE</sequence>
<reference evidence="3" key="1">
    <citation type="submission" date="2007-08" db="EMBL/GenBank/DDBJ databases">
        <title>Annotation of Burkholderia pseudomallei 1710a.</title>
        <authorList>
            <person name="Harkins D.M."/>
            <person name="DeShazer D."/>
            <person name="Woods D.E."/>
            <person name="Brinkac L.M."/>
            <person name="Brown K.A."/>
            <person name="Hung G.C."/>
            <person name="Tuanyok A."/>
            <person name="Zhang B."/>
            <person name="Nierman W.C."/>
        </authorList>
    </citation>
    <scope>NUCLEOTIDE SEQUENCE [LARGE SCALE GENOMIC DNA]</scope>
    <source>
        <strain evidence="3">1710a</strain>
    </source>
</reference>
<reference evidence="2 3" key="2">
    <citation type="submission" date="2009-05" db="EMBL/GenBank/DDBJ databases">
        <authorList>
            <person name="Harkins D.M."/>
            <person name="DeShazer D."/>
            <person name="Woods D.E."/>
            <person name="Brinkac L.M."/>
            <person name="Brown K.A."/>
            <person name="Hung G.C."/>
            <person name="Tuanyok A."/>
            <person name="Zhang B."/>
            <person name="Nierman W.C."/>
        </authorList>
    </citation>
    <scope>NUCLEOTIDE SEQUENCE [LARGE SCALE GENOMIC DNA]</scope>
    <source>
        <strain evidence="2 3">1710a</strain>
    </source>
</reference>
<protein>
    <submittedName>
        <fullName evidence="2">Uncharacterized protein</fullName>
    </submittedName>
</protein>
<evidence type="ECO:0000313" key="3">
    <source>
        <dbReference type="Proteomes" id="UP000001812"/>
    </source>
</evidence>
<organism evidence="2 3">
    <name type="scientific">Burkholderia pseudomallei 1710a</name>
    <dbReference type="NCBI Taxonomy" id="320371"/>
    <lineage>
        <taxon>Bacteria</taxon>
        <taxon>Pseudomonadati</taxon>
        <taxon>Pseudomonadota</taxon>
        <taxon>Betaproteobacteria</taxon>
        <taxon>Burkholderiales</taxon>
        <taxon>Burkholderiaceae</taxon>
        <taxon>Burkholderia</taxon>
        <taxon>pseudomallei group</taxon>
    </lineage>
</organism>
<feature type="region of interest" description="Disordered" evidence="1">
    <location>
        <begin position="1"/>
        <end position="29"/>
    </location>
</feature>
<name>A0A0E1VTM8_BURPE</name>
<gene>
    <name evidence="2" type="ORF">BURPS1710A_A0816</name>
</gene>